<comment type="caution">
    <text evidence="1">The sequence shown here is derived from an EMBL/GenBank/DDBJ whole genome shotgun (WGS) entry which is preliminary data.</text>
</comment>
<organism evidence="1 2">
    <name type="scientific">Aspergillus pseudoustus</name>
    <dbReference type="NCBI Taxonomy" id="1810923"/>
    <lineage>
        <taxon>Eukaryota</taxon>
        <taxon>Fungi</taxon>
        <taxon>Dikarya</taxon>
        <taxon>Ascomycota</taxon>
        <taxon>Pezizomycotina</taxon>
        <taxon>Eurotiomycetes</taxon>
        <taxon>Eurotiomycetidae</taxon>
        <taxon>Eurotiales</taxon>
        <taxon>Aspergillaceae</taxon>
        <taxon>Aspergillus</taxon>
        <taxon>Aspergillus subgen. Nidulantes</taxon>
    </lineage>
</organism>
<dbReference type="EMBL" id="JBFXLU010000127">
    <property type="protein sequence ID" value="KAL2839915.1"/>
    <property type="molecule type" value="Genomic_DNA"/>
</dbReference>
<gene>
    <name evidence="1" type="ORF">BJY01DRAFT_23372</name>
</gene>
<sequence length="196" mass="21503">MGSTVPSPGKYGTFLLVTCHPADRVDRAHILSALPDPYHFYIPQHLVASFSWRITPVTPCGQVRDSNLSLTNSSQSQIHLHFVGTSKVELPSVIRFDEYSKFAQTLAGGTKVVWPAWLRNVTSYATLVSQSSQLWHTANMVGCQPVQSMYFTSHSIGTKALVKEVLSVGISSMIISSVNLYNSVRKGPCICTTTVQ</sequence>
<name>A0ABR4JIT4_9EURO</name>
<proteinExistence type="predicted"/>
<evidence type="ECO:0000313" key="1">
    <source>
        <dbReference type="EMBL" id="KAL2839915.1"/>
    </source>
</evidence>
<protein>
    <submittedName>
        <fullName evidence="1">Uncharacterized protein</fullName>
    </submittedName>
</protein>
<keyword evidence="2" id="KW-1185">Reference proteome</keyword>
<evidence type="ECO:0000313" key="2">
    <source>
        <dbReference type="Proteomes" id="UP001610446"/>
    </source>
</evidence>
<accession>A0ABR4JIT4</accession>
<reference evidence="1 2" key="1">
    <citation type="submission" date="2024-07" db="EMBL/GenBank/DDBJ databases">
        <title>Section-level genome sequencing and comparative genomics of Aspergillus sections Usti and Cavernicolus.</title>
        <authorList>
            <consortium name="Lawrence Berkeley National Laboratory"/>
            <person name="Nybo J.L."/>
            <person name="Vesth T.C."/>
            <person name="Theobald S."/>
            <person name="Frisvad J.C."/>
            <person name="Larsen T.O."/>
            <person name="Kjaerboelling I."/>
            <person name="Rothschild-Mancinelli K."/>
            <person name="Lyhne E.K."/>
            <person name="Kogle M.E."/>
            <person name="Barry K."/>
            <person name="Clum A."/>
            <person name="Na H."/>
            <person name="Ledsgaard L."/>
            <person name="Lin J."/>
            <person name="Lipzen A."/>
            <person name="Kuo A."/>
            <person name="Riley R."/>
            <person name="Mondo S."/>
            <person name="Labutti K."/>
            <person name="Haridas S."/>
            <person name="Pangalinan J."/>
            <person name="Salamov A.A."/>
            <person name="Simmons B.A."/>
            <person name="Magnuson J.K."/>
            <person name="Chen J."/>
            <person name="Drula E."/>
            <person name="Henrissat B."/>
            <person name="Wiebenga A."/>
            <person name="Lubbers R.J."/>
            <person name="Gomes A.C."/>
            <person name="Makela M.R."/>
            <person name="Stajich J."/>
            <person name="Grigoriev I.V."/>
            <person name="Mortensen U.H."/>
            <person name="De Vries R.P."/>
            <person name="Baker S.E."/>
            <person name="Andersen M.R."/>
        </authorList>
    </citation>
    <scope>NUCLEOTIDE SEQUENCE [LARGE SCALE GENOMIC DNA]</scope>
    <source>
        <strain evidence="1 2">CBS 123904</strain>
    </source>
</reference>
<dbReference type="Proteomes" id="UP001610446">
    <property type="component" value="Unassembled WGS sequence"/>
</dbReference>